<evidence type="ECO:0000256" key="4">
    <source>
        <dbReference type="ARBA" id="ARBA00022833"/>
    </source>
</evidence>
<dbReference type="GO" id="GO:0006355">
    <property type="term" value="P:regulation of DNA-templated transcription"/>
    <property type="evidence" value="ECO:0007669"/>
    <property type="project" value="UniProtKB-UniRule"/>
</dbReference>
<evidence type="ECO:0000259" key="7">
    <source>
        <dbReference type="PROSITE" id="PS50966"/>
    </source>
</evidence>
<evidence type="ECO:0000256" key="1">
    <source>
        <dbReference type="ARBA" id="ARBA00005889"/>
    </source>
</evidence>
<comment type="caution">
    <text evidence="8">The sequence shown here is derived from an EMBL/GenBank/DDBJ whole genome shotgun (WGS) entry which is preliminary data.</text>
</comment>
<accession>A0ABD3S416</accession>
<dbReference type="PANTHER" id="PTHR31669">
    <property type="entry name" value="PROTEIN FAR1-RELATED SEQUENCE 10-RELATED"/>
    <property type="match status" value="1"/>
</dbReference>
<gene>
    <name evidence="8" type="ORF">ACJIZ3_005087</name>
</gene>
<evidence type="ECO:0000256" key="2">
    <source>
        <dbReference type="ARBA" id="ARBA00022723"/>
    </source>
</evidence>
<dbReference type="Pfam" id="PF10551">
    <property type="entry name" value="MULE"/>
    <property type="match status" value="1"/>
</dbReference>
<keyword evidence="6" id="KW-0539">Nucleus</keyword>
<dbReference type="PANTHER" id="PTHR31669:SF236">
    <property type="entry name" value="PROTEIN FAR1-RELATED SEQUENCE"/>
    <property type="match status" value="1"/>
</dbReference>
<dbReference type="SMART" id="SM00575">
    <property type="entry name" value="ZnF_PMZ"/>
    <property type="match status" value="1"/>
</dbReference>
<keyword evidence="2 6" id="KW-0479">Metal-binding</keyword>
<evidence type="ECO:0000256" key="3">
    <source>
        <dbReference type="ARBA" id="ARBA00022771"/>
    </source>
</evidence>
<evidence type="ECO:0000313" key="9">
    <source>
        <dbReference type="Proteomes" id="UP001634393"/>
    </source>
</evidence>
<dbReference type="Pfam" id="PF04434">
    <property type="entry name" value="SWIM"/>
    <property type="match status" value="1"/>
</dbReference>
<comment type="subcellular location">
    <subcellularLocation>
        <location evidence="6">Nucleus</location>
    </subcellularLocation>
</comment>
<dbReference type="InterPro" id="IPR018289">
    <property type="entry name" value="MULE_transposase_dom"/>
</dbReference>
<evidence type="ECO:0000256" key="6">
    <source>
        <dbReference type="RuleBase" id="RU367018"/>
    </source>
</evidence>
<dbReference type="InterPro" id="IPR006564">
    <property type="entry name" value="Znf_PMZ"/>
</dbReference>
<proteinExistence type="inferred from homology"/>
<dbReference type="Proteomes" id="UP001634393">
    <property type="component" value="Unassembled WGS sequence"/>
</dbReference>
<sequence>MDEVSLNSEPTYNDEADDFEVNGQCSMTEYVGQTGKVLLGDNPLPPDIGMEFESYEDVYHFYNCYAKEQGFGVRVSNTWYRKSKERYRAKLSCSSAGFKRKSEANRPRPETRTGCPAMIKFRLMEKNKRWRIVEVELEHNHIISPTTSKFYKSHKVIDIGSKRPLPVDGPDDVNKIRLFRTVVINAKDNGIAEFDENEFRNNVYQGDNKLKLKQGEAQEIINFFLRMQLKSSSFFYVMDFNDKSCLRNVFWADPKCRASYGYFGDVLFIDTTTLIDKCEVPLVFFTGVNHHSQPVSFGCGLISGQTVESFIWLFRAWLTYMVGHPPQTVITNQCESLETAVAEVFPRAIHCFSLTNIMKKVCNELLGLEKFNAIRKEFIRVVYESRRADEFEGAWDGMVQSHGIMNHKWLRALYEDRKRWVPVFLKEVFFAGLFPVKENEKERVNSPFEEFLSRCTSLKEFLQSYDQALLEIDQRETLSDVESRNSSCILKSRFCFELQLSRLYTNDIFKKFQDEIEGMYSCLSIRRLNIDCPVATYLVKEDTQVDEYSREMRDYEVMYNASSTDILCSCALFNFKGYLCRHALSVINQTGLEEIPPQYILARWRKDIPRNYIFNRGGNGIDINNPVHRYDSLYEHVMKIVEEGRKSRDSYEFTLKSLEEIFEKVVIREDDPANSQ</sequence>
<evidence type="ECO:0000256" key="5">
    <source>
        <dbReference type="PROSITE-ProRule" id="PRU00325"/>
    </source>
</evidence>
<dbReference type="GO" id="GO:0008270">
    <property type="term" value="F:zinc ion binding"/>
    <property type="evidence" value="ECO:0007669"/>
    <property type="project" value="UniProtKB-UniRule"/>
</dbReference>
<evidence type="ECO:0000313" key="8">
    <source>
        <dbReference type="EMBL" id="KAL3819182.1"/>
    </source>
</evidence>
<comment type="function">
    <text evidence="6">Putative transcription activator involved in regulating light control of development.</text>
</comment>
<keyword evidence="9" id="KW-1185">Reference proteome</keyword>
<dbReference type="InterPro" id="IPR004330">
    <property type="entry name" value="FAR1_DNA_bnd_dom"/>
</dbReference>
<name>A0ABD3S416_9LAMI</name>
<dbReference type="InterPro" id="IPR031052">
    <property type="entry name" value="FHY3/FAR1"/>
</dbReference>
<keyword evidence="3 5" id="KW-0863">Zinc-finger</keyword>
<dbReference type="PROSITE" id="PS50966">
    <property type="entry name" value="ZF_SWIM"/>
    <property type="match status" value="1"/>
</dbReference>
<reference evidence="8 9" key="1">
    <citation type="submission" date="2024-12" db="EMBL/GenBank/DDBJ databases">
        <title>The unique morphological basis and parallel evolutionary history of personate flowers in Penstemon.</title>
        <authorList>
            <person name="Depatie T.H."/>
            <person name="Wessinger C.A."/>
        </authorList>
    </citation>
    <scope>NUCLEOTIDE SEQUENCE [LARGE SCALE GENOMIC DNA]</scope>
    <source>
        <strain evidence="8">WTNN_2</strain>
        <tissue evidence="8">Leaf</tissue>
    </source>
</reference>
<keyword evidence="4 6" id="KW-0862">Zinc</keyword>
<protein>
    <recommendedName>
        <fullName evidence="6">Protein FAR1-RELATED SEQUENCE</fullName>
    </recommendedName>
</protein>
<dbReference type="InterPro" id="IPR007527">
    <property type="entry name" value="Znf_SWIM"/>
</dbReference>
<dbReference type="EMBL" id="JBJXBP010000007">
    <property type="protein sequence ID" value="KAL3819182.1"/>
    <property type="molecule type" value="Genomic_DNA"/>
</dbReference>
<feature type="domain" description="SWIM-type" evidence="7">
    <location>
        <begin position="555"/>
        <end position="591"/>
    </location>
</feature>
<organism evidence="8 9">
    <name type="scientific">Penstemon smallii</name>
    <dbReference type="NCBI Taxonomy" id="265156"/>
    <lineage>
        <taxon>Eukaryota</taxon>
        <taxon>Viridiplantae</taxon>
        <taxon>Streptophyta</taxon>
        <taxon>Embryophyta</taxon>
        <taxon>Tracheophyta</taxon>
        <taxon>Spermatophyta</taxon>
        <taxon>Magnoliopsida</taxon>
        <taxon>eudicotyledons</taxon>
        <taxon>Gunneridae</taxon>
        <taxon>Pentapetalae</taxon>
        <taxon>asterids</taxon>
        <taxon>lamiids</taxon>
        <taxon>Lamiales</taxon>
        <taxon>Plantaginaceae</taxon>
        <taxon>Cheloneae</taxon>
        <taxon>Penstemon</taxon>
    </lineage>
</organism>
<dbReference type="Pfam" id="PF03101">
    <property type="entry name" value="FAR1"/>
    <property type="match status" value="1"/>
</dbReference>
<comment type="similarity">
    <text evidence="1 6">Belongs to the FHY3/FAR1 family.</text>
</comment>
<dbReference type="GO" id="GO:0005634">
    <property type="term" value="C:nucleus"/>
    <property type="evidence" value="ECO:0007669"/>
    <property type="project" value="UniProtKB-SubCell"/>
</dbReference>
<dbReference type="AlphaFoldDB" id="A0ABD3S416"/>